<organism evidence="1">
    <name type="scientific">Xenorhabdus bovienii str. feltiae Moldova</name>
    <dbReference type="NCBI Taxonomy" id="1398200"/>
    <lineage>
        <taxon>Bacteria</taxon>
        <taxon>Pseudomonadati</taxon>
        <taxon>Pseudomonadota</taxon>
        <taxon>Gammaproteobacteria</taxon>
        <taxon>Enterobacterales</taxon>
        <taxon>Morganellaceae</taxon>
        <taxon>Xenorhabdus</taxon>
    </lineage>
</organism>
<reference evidence="1" key="1">
    <citation type="submission" date="2013-07" db="EMBL/GenBank/DDBJ databases">
        <title>Sub-species coevolution in mutualistic symbiosis.</title>
        <authorList>
            <person name="Murfin K."/>
            <person name="Klassen J."/>
            <person name="Lee M."/>
            <person name="Forst S."/>
            <person name="Stock P."/>
            <person name="Goodrich-Blair H."/>
        </authorList>
    </citation>
    <scope>NUCLEOTIDE SEQUENCE [LARGE SCALE GENOMIC DNA]</scope>
    <source>
        <strain evidence="1">Feltiae Moldova</strain>
    </source>
</reference>
<dbReference type="Proteomes" id="UP000028487">
    <property type="component" value="Unassembled WGS sequence"/>
</dbReference>
<name>A0A077NRU9_XENBV</name>
<dbReference type="EMBL" id="CBSV010000119">
    <property type="protein sequence ID" value="CDH01279.1"/>
    <property type="molecule type" value="Genomic_DNA"/>
</dbReference>
<accession>A0A077NRU9</accession>
<protein>
    <submittedName>
        <fullName evidence="1">Uncharacterized protein</fullName>
    </submittedName>
</protein>
<proteinExistence type="predicted"/>
<gene>
    <name evidence="1" type="ORF">XBFM1_2050047</name>
</gene>
<sequence>MYTQISLYNDFSENLDFAGGKGVLSRQLGAMKQCIEDFISTLYGLEVTVKEPEYAELNISKWQISIITSPNRKDLPKQRIKIEVANIPAYTTPGRDLGKKGHSLLF</sequence>
<dbReference type="HOGENOM" id="CLU_2222207_0_0_6"/>
<evidence type="ECO:0000313" key="1">
    <source>
        <dbReference type="EMBL" id="CDH01279.1"/>
    </source>
</evidence>
<dbReference type="AlphaFoldDB" id="A0A077NRU9"/>
<comment type="caution">
    <text evidence="1">The sequence shown here is derived from an EMBL/GenBank/DDBJ whole genome shotgun (WGS) entry which is preliminary data.</text>
</comment>